<gene>
    <name evidence="9" type="ORF">DT376_00835</name>
</gene>
<keyword evidence="3 5" id="KW-0238">DNA-binding</keyword>
<dbReference type="AlphaFoldDB" id="A0A367MGR8"/>
<dbReference type="PANTHER" id="PTHR30349:SF41">
    <property type="entry name" value="INTEGRASE_RECOMBINASE PROTEIN MJ0367-RELATED"/>
    <property type="match status" value="1"/>
</dbReference>
<dbReference type="GO" id="GO:0006310">
    <property type="term" value="P:DNA recombination"/>
    <property type="evidence" value="ECO:0007669"/>
    <property type="project" value="UniProtKB-KW"/>
</dbReference>
<keyword evidence="4" id="KW-0233">DNA recombination</keyword>
<dbReference type="InterPro" id="IPR002104">
    <property type="entry name" value="Integrase_catalytic"/>
</dbReference>
<feature type="domain" description="Tyr recombinase" evidence="7">
    <location>
        <begin position="171"/>
        <end position="384"/>
    </location>
</feature>
<dbReference type="InterPro" id="IPR050090">
    <property type="entry name" value="Tyrosine_recombinase_XerCD"/>
</dbReference>
<dbReference type="PROSITE" id="PS51898">
    <property type="entry name" value="TYR_RECOMBINASE"/>
    <property type="match status" value="1"/>
</dbReference>
<evidence type="ECO:0000256" key="3">
    <source>
        <dbReference type="ARBA" id="ARBA00023125"/>
    </source>
</evidence>
<dbReference type="GO" id="GO:0003677">
    <property type="term" value="F:DNA binding"/>
    <property type="evidence" value="ECO:0007669"/>
    <property type="project" value="UniProtKB-UniRule"/>
</dbReference>
<dbReference type="InterPro" id="IPR013762">
    <property type="entry name" value="Integrase-like_cat_sf"/>
</dbReference>
<dbReference type="Gene3D" id="1.10.443.10">
    <property type="entry name" value="Intergrase catalytic core"/>
    <property type="match status" value="1"/>
</dbReference>
<proteinExistence type="inferred from homology"/>
<evidence type="ECO:0000313" key="10">
    <source>
        <dbReference type="Proteomes" id="UP000253594"/>
    </source>
</evidence>
<feature type="domain" description="Core-binding (CB)" evidence="8">
    <location>
        <begin position="40"/>
        <end position="125"/>
    </location>
</feature>
<keyword evidence="2" id="KW-0229">DNA integration</keyword>
<dbReference type="PANTHER" id="PTHR30349">
    <property type="entry name" value="PHAGE INTEGRASE-RELATED"/>
    <property type="match status" value="1"/>
</dbReference>
<dbReference type="EMBL" id="QORE01000008">
    <property type="protein sequence ID" value="RCI76735.1"/>
    <property type="molecule type" value="Genomic_DNA"/>
</dbReference>
<protein>
    <submittedName>
        <fullName evidence="9">Recombinase</fullName>
    </submittedName>
</protein>
<reference evidence="9 10" key="1">
    <citation type="submission" date="2018-07" db="EMBL/GenBank/DDBJ databases">
        <title>Mechanisms of high-level aminoglycoside resistance among Gram-negative pathogens in Brazil.</title>
        <authorList>
            <person name="Ballaben A.S."/>
            <person name="Darini A.L.C."/>
            <person name="Doi Y."/>
        </authorList>
    </citation>
    <scope>NUCLEOTIDE SEQUENCE [LARGE SCALE GENOMIC DNA]</scope>
    <source>
        <strain evidence="9 10">B2-305</strain>
    </source>
</reference>
<dbReference type="InterPro" id="IPR044068">
    <property type="entry name" value="CB"/>
</dbReference>
<dbReference type="CDD" id="cd00397">
    <property type="entry name" value="DNA_BRE_C"/>
    <property type="match status" value="1"/>
</dbReference>
<dbReference type="InterPro" id="IPR011010">
    <property type="entry name" value="DNA_brk_join_enz"/>
</dbReference>
<comment type="similarity">
    <text evidence="1">Belongs to the 'phage' integrase family.</text>
</comment>
<name>A0A367MGR8_PSEAI</name>
<evidence type="ECO:0000313" key="9">
    <source>
        <dbReference type="EMBL" id="RCI76735.1"/>
    </source>
</evidence>
<evidence type="ECO:0000256" key="2">
    <source>
        <dbReference type="ARBA" id="ARBA00022908"/>
    </source>
</evidence>
<dbReference type="Pfam" id="PF00589">
    <property type="entry name" value="Phage_integrase"/>
    <property type="match status" value="1"/>
</dbReference>
<comment type="caution">
    <text evidence="9">The sequence shown here is derived from an EMBL/GenBank/DDBJ whole genome shotgun (WGS) entry which is preliminary data.</text>
</comment>
<feature type="region of interest" description="Disordered" evidence="6">
    <location>
        <begin position="1"/>
        <end position="22"/>
    </location>
</feature>
<sequence length="398" mass="45186">MRMENVVNLKRTANSSATKQSGRTVGNARSLSFLGGEALVYATNLIRDWEAQLLHLDGLKKKSVESHSSNLFRLLNHAQVAPWELKPVHVSRFFESRMSKDGQQLAPSTVAVYCAGWRSFQAYMLDMERVNEIQATFKVRPVKFVTEENGIAVKRHKLNAARPKAWALTPTEIDAIDQQFAFDIKAAYASRSKSLLPLQRDRVMFHIAIHFALRVSELVTIQLHDFKASYDPRMKAFQNFGTLTITGKNDSTGTIPMREPEIYELLMWYLSSIRQKILLRRKNSGNGLCRYDDKEYATVNLLFPSERGGVINPNAFRTRLNSMAVKAGLMHHKLTPHILRHTGCTNMVGVFSAEVAQKYMRHKNLYTTLGYYHPAPLDAANEANAPLNLFSSFFDDED</sequence>
<dbReference type="SUPFAM" id="SSF56349">
    <property type="entry name" value="DNA breaking-rejoining enzymes"/>
    <property type="match status" value="1"/>
</dbReference>
<organism evidence="9 10">
    <name type="scientific">Pseudomonas aeruginosa</name>
    <dbReference type="NCBI Taxonomy" id="287"/>
    <lineage>
        <taxon>Bacteria</taxon>
        <taxon>Pseudomonadati</taxon>
        <taxon>Pseudomonadota</taxon>
        <taxon>Gammaproteobacteria</taxon>
        <taxon>Pseudomonadales</taxon>
        <taxon>Pseudomonadaceae</taxon>
        <taxon>Pseudomonas</taxon>
    </lineage>
</organism>
<evidence type="ECO:0000256" key="1">
    <source>
        <dbReference type="ARBA" id="ARBA00008857"/>
    </source>
</evidence>
<dbReference type="GO" id="GO:0015074">
    <property type="term" value="P:DNA integration"/>
    <property type="evidence" value="ECO:0007669"/>
    <property type="project" value="UniProtKB-KW"/>
</dbReference>
<evidence type="ECO:0000256" key="6">
    <source>
        <dbReference type="SAM" id="MobiDB-lite"/>
    </source>
</evidence>
<dbReference type="Proteomes" id="UP000253594">
    <property type="component" value="Unassembled WGS sequence"/>
</dbReference>
<feature type="compositionally biased region" description="Polar residues" evidence="6">
    <location>
        <begin position="11"/>
        <end position="22"/>
    </location>
</feature>
<dbReference type="PROSITE" id="PS51900">
    <property type="entry name" value="CB"/>
    <property type="match status" value="1"/>
</dbReference>
<evidence type="ECO:0000259" key="7">
    <source>
        <dbReference type="PROSITE" id="PS51898"/>
    </source>
</evidence>
<evidence type="ECO:0000256" key="4">
    <source>
        <dbReference type="ARBA" id="ARBA00023172"/>
    </source>
</evidence>
<accession>A0A367MGR8</accession>
<evidence type="ECO:0000256" key="5">
    <source>
        <dbReference type="PROSITE-ProRule" id="PRU01248"/>
    </source>
</evidence>
<evidence type="ECO:0000259" key="8">
    <source>
        <dbReference type="PROSITE" id="PS51900"/>
    </source>
</evidence>